<gene>
    <name evidence="1" type="ORF">SPELUC_LOCUS13432</name>
</gene>
<dbReference type="Proteomes" id="UP000789366">
    <property type="component" value="Unassembled WGS sequence"/>
</dbReference>
<sequence length="68" mass="7726">KTKANCIDYPDHFMLESVRERLDGYNVSTLLDLQAFTNIMIMLCIHPAELTTLYISDAGVTEYAKNRG</sequence>
<dbReference type="EMBL" id="CAJVPW010035434">
    <property type="protein sequence ID" value="CAG8735687.1"/>
    <property type="molecule type" value="Genomic_DNA"/>
</dbReference>
<name>A0ACA9Q494_9GLOM</name>
<reference evidence="1" key="1">
    <citation type="submission" date="2021-06" db="EMBL/GenBank/DDBJ databases">
        <authorList>
            <person name="Kallberg Y."/>
            <person name="Tangrot J."/>
            <person name="Rosling A."/>
        </authorList>
    </citation>
    <scope>NUCLEOTIDE SEQUENCE</scope>
    <source>
        <strain evidence="1">28 12/20/2015</strain>
    </source>
</reference>
<evidence type="ECO:0000313" key="1">
    <source>
        <dbReference type="EMBL" id="CAG8735687.1"/>
    </source>
</evidence>
<feature type="non-terminal residue" evidence="1">
    <location>
        <position position="1"/>
    </location>
</feature>
<keyword evidence="2" id="KW-1185">Reference proteome</keyword>
<comment type="caution">
    <text evidence="1">The sequence shown here is derived from an EMBL/GenBank/DDBJ whole genome shotgun (WGS) entry which is preliminary data.</text>
</comment>
<proteinExistence type="predicted"/>
<organism evidence="1 2">
    <name type="scientific">Cetraspora pellucida</name>
    <dbReference type="NCBI Taxonomy" id="1433469"/>
    <lineage>
        <taxon>Eukaryota</taxon>
        <taxon>Fungi</taxon>
        <taxon>Fungi incertae sedis</taxon>
        <taxon>Mucoromycota</taxon>
        <taxon>Glomeromycotina</taxon>
        <taxon>Glomeromycetes</taxon>
        <taxon>Diversisporales</taxon>
        <taxon>Gigasporaceae</taxon>
        <taxon>Cetraspora</taxon>
    </lineage>
</organism>
<accession>A0ACA9Q494</accession>
<protein>
    <submittedName>
        <fullName evidence="1">1221_t:CDS:1</fullName>
    </submittedName>
</protein>
<evidence type="ECO:0000313" key="2">
    <source>
        <dbReference type="Proteomes" id="UP000789366"/>
    </source>
</evidence>